<dbReference type="PANTHER" id="PTHR32071:SF122">
    <property type="entry name" value="SIGMA FACTOR"/>
    <property type="match status" value="1"/>
</dbReference>
<feature type="domain" description="Sigma-54 factor interaction" evidence="7">
    <location>
        <begin position="14"/>
        <end position="243"/>
    </location>
</feature>
<dbReference type="GO" id="GO:0006355">
    <property type="term" value="P:regulation of DNA-templated transcription"/>
    <property type="evidence" value="ECO:0007669"/>
    <property type="project" value="InterPro"/>
</dbReference>
<keyword evidence="9" id="KW-1185">Reference proteome</keyword>
<dbReference type="InterPro" id="IPR002078">
    <property type="entry name" value="Sigma_54_int"/>
</dbReference>
<dbReference type="Pfam" id="PF02954">
    <property type="entry name" value="HTH_8"/>
    <property type="match status" value="1"/>
</dbReference>
<dbReference type="InterPro" id="IPR027417">
    <property type="entry name" value="P-loop_NTPase"/>
</dbReference>
<dbReference type="SUPFAM" id="SSF46689">
    <property type="entry name" value="Homeodomain-like"/>
    <property type="match status" value="1"/>
</dbReference>
<dbReference type="PROSITE" id="PS00688">
    <property type="entry name" value="SIGMA54_INTERACT_3"/>
    <property type="match status" value="1"/>
</dbReference>
<dbReference type="InterPro" id="IPR058031">
    <property type="entry name" value="AAA_lid_NorR"/>
</dbReference>
<evidence type="ECO:0000313" key="8">
    <source>
        <dbReference type="EMBL" id="QDU22709.1"/>
    </source>
</evidence>
<evidence type="ECO:0000259" key="7">
    <source>
        <dbReference type="PROSITE" id="PS50045"/>
    </source>
</evidence>
<dbReference type="PROSITE" id="PS50045">
    <property type="entry name" value="SIGMA54_INTERACT_4"/>
    <property type="match status" value="1"/>
</dbReference>
<reference evidence="8 9" key="1">
    <citation type="submission" date="2019-02" db="EMBL/GenBank/DDBJ databases">
        <title>Deep-cultivation of Planctomycetes and their phenomic and genomic characterization uncovers novel biology.</title>
        <authorList>
            <person name="Wiegand S."/>
            <person name="Jogler M."/>
            <person name="Boedeker C."/>
            <person name="Pinto D."/>
            <person name="Vollmers J."/>
            <person name="Rivas-Marin E."/>
            <person name="Kohn T."/>
            <person name="Peeters S.H."/>
            <person name="Heuer A."/>
            <person name="Rast P."/>
            <person name="Oberbeckmann S."/>
            <person name="Bunk B."/>
            <person name="Jeske O."/>
            <person name="Meyerdierks A."/>
            <person name="Storesund J.E."/>
            <person name="Kallscheuer N."/>
            <person name="Luecker S."/>
            <person name="Lage O.M."/>
            <person name="Pohl T."/>
            <person name="Merkel B.J."/>
            <person name="Hornburger P."/>
            <person name="Mueller R.-W."/>
            <person name="Bruemmer F."/>
            <person name="Labrenz M."/>
            <person name="Spormann A.M."/>
            <person name="Op den Camp H."/>
            <person name="Overmann J."/>
            <person name="Amann R."/>
            <person name="Jetten M.S.M."/>
            <person name="Mascher T."/>
            <person name="Medema M.H."/>
            <person name="Devos D.P."/>
            <person name="Kaster A.-K."/>
            <person name="Ovreas L."/>
            <person name="Rohde M."/>
            <person name="Galperin M.Y."/>
            <person name="Jogler C."/>
        </authorList>
    </citation>
    <scope>NUCLEOTIDE SEQUENCE [LARGE SCALE GENOMIC DNA]</scope>
    <source>
        <strain evidence="8 9">ETA_A1</strain>
    </source>
</reference>
<dbReference type="InterPro" id="IPR009057">
    <property type="entry name" value="Homeodomain-like_sf"/>
</dbReference>
<keyword evidence="4" id="KW-0238">DNA-binding</keyword>
<dbReference type="InterPro" id="IPR002197">
    <property type="entry name" value="HTH_Fis"/>
</dbReference>
<evidence type="ECO:0000256" key="2">
    <source>
        <dbReference type="ARBA" id="ARBA00022840"/>
    </source>
</evidence>
<keyword evidence="5" id="KW-0804">Transcription</keyword>
<dbReference type="InterPro" id="IPR025944">
    <property type="entry name" value="Sigma_54_int_dom_CS"/>
</dbReference>
<dbReference type="InterPro" id="IPR025662">
    <property type="entry name" value="Sigma_54_int_dom_ATP-bd_1"/>
</dbReference>
<evidence type="ECO:0000313" key="9">
    <source>
        <dbReference type="Proteomes" id="UP000319576"/>
    </source>
</evidence>
<dbReference type="SMART" id="SM00382">
    <property type="entry name" value="AAA"/>
    <property type="match status" value="1"/>
</dbReference>
<dbReference type="RefSeq" id="WP_145242661.1">
    <property type="nucleotide sequence ID" value="NZ_CP036273.1"/>
</dbReference>
<dbReference type="SUPFAM" id="SSF52540">
    <property type="entry name" value="P-loop containing nucleoside triphosphate hydrolases"/>
    <property type="match status" value="1"/>
</dbReference>
<dbReference type="OrthoDB" id="9807827at2"/>
<dbReference type="PROSITE" id="PS00675">
    <property type="entry name" value="SIGMA54_INTERACT_1"/>
    <property type="match status" value="1"/>
</dbReference>
<dbReference type="Gene3D" id="1.10.8.60">
    <property type="match status" value="1"/>
</dbReference>
<dbReference type="Gene3D" id="3.40.50.300">
    <property type="entry name" value="P-loop containing nucleotide triphosphate hydrolases"/>
    <property type="match status" value="1"/>
</dbReference>
<evidence type="ECO:0000256" key="4">
    <source>
        <dbReference type="ARBA" id="ARBA00023125"/>
    </source>
</evidence>
<evidence type="ECO:0000256" key="5">
    <source>
        <dbReference type="ARBA" id="ARBA00023163"/>
    </source>
</evidence>
<dbReference type="PRINTS" id="PR01590">
    <property type="entry name" value="HTHFIS"/>
</dbReference>
<dbReference type="GO" id="GO:0005524">
    <property type="term" value="F:ATP binding"/>
    <property type="evidence" value="ECO:0007669"/>
    <property type="project" value="UniProtKB-KW"/>
</dbReference>
<dbReference type="Gene3D" id="1.10.10.60">
    <property type="entry name" value="Homeodomain-like"/>
    <property type="match status" value="1"/>
</dbReference>
<dbReference type="InterPro" id="IPR025943">
    <property type="entry name" value="Sigma_54_int_dom_ATP-bd_2"/>
</dbReference>
<keyword evidence="3" id="KW-0805">Transcription regulation</keyword>
<dbReference type="Proteomes" id="UP000319576">
    <property type="component" value="Chromosome"/>
</dbReference>
<dbReference type="GO" id="GO:0043565">
    <property type="term" value="F:sequence-specific DNA binding"/>
    <property type="evidence" value="ECO:0007669"/>
    <property type="project" value="InterPro"/>
</dbReference>
<organism evidence="8 9">
    <name type="scientific">Urbifossiella limnaea</name>
    <dbReference type="NCBI Taxonomy" id="2528023"/>
    <lineage>
        <taxon>Bacteria</taxon>
        <taxon>Pseudomonadati</taxon>
        <taxon>Planctomycetota</taxon>
        <taxon>Planctomycetia</taxon>
        <taxon>Gemmatales</taxon>
        <taxon>Gemmataceae</taxon>
        <taxon>Urbifossiella</taxon>
    </lineage>
</organism>
<dbReference type="Pfam" id="PF25601">
    <property type="entry name" value="AAA_lid_14"/>
    <property type="match status" value="1"/>
</dbReference>
<evidence type="ECO:0000256" key="3">
    <source>
        <dbReference type="ARBA" id="ARBA00023015"/>
    </source>
</evidence>
<accession>A0A517XYX4</accession>
<dbReference type="PROSITE" id="PS00676">
    <property type="entry name" value="SIGMA54_INTERACT_2"/>
    <property type="match status" value="1"/>
</dbReference>
<dbReference type="InterPro" id="IPR003593">
    <property type="entry name" value="AAA+_ATPase"/>
</dbReference>
<dbReference type="EMBL" id="CP036273">
    <property type="protein sequence ID" value="QDU22709.1"/>
    <property type="molecule type" value="Genomic_DNA"/>
</dbReference>
<protein>
    <submittedName>
        <fullName evidence="8">Transcriptional regulatory protein ZraR</fullName>
    </submittedName>
</protein>
<dbReference type="KEGG" id="uli:ETAA1_46940"/>
<feature type="region of interest" description="Disordered" evidence="6">
    <location>
        <begin position="357"/>
        <end position="376"/>
    </location>
</feature>
<gene>
    <name evidence="8" type="primary">zraR_7</name>
    <name evidence="8" type="ORF">ETAA1_46940</name>
</gene>
<keyword evidence="1" id="KW-0547">Nucleotide-binding</keyword>
<name>A0A517XYX4_9BACT</name>
<dbReference type="CDD" id="cd00009">
    <property type="entry name" value="AAA"/>
    <property type="match status" value="1"/>
</dbReference>
<dbReference type="AlphaFoldDB" id="A0A517XYX4"/>
<evidence type="ECO:0000256" key="1">
    <source>
        <dbReference type="ARBA" id="ARBA00022741"/>
    </source>
</evidence>
<evidence type="ECO:0000256" key="6">
    <source>
        <dbReference type="SAM" id="MobiDB-lite"/>
    </source>
</evidence>
<keyword evidence="2" id="KW-0067">ATP-binding</keyword>
<sequence length="376" mass="41383">MPKNEHVEPPLPEIVGTATAMQDVYRLVRLAAPRTTTVLLVGETGTGKEVIAKAVHKLSRRADGPFIRVNCGALHENLLESELFGHVKGSFTGAVADKVGRFEAAHGGTIFLDEINSTSPKLQVKLLRVLQEREFERVGESKTIRVDVRVIAATNASLEELVESGDFREDLYYRLNVIPVVLPPLRERRDDIAPLAQFFLRRYAETHKVAVPELTPPAVDALKIHDWPGNVRELENTLERLIVLADGGPITAEYVRFGRPRYTLRTARGAAATPAGLDVNTQIRHLVRAGVQTPLPAGLKGLHPFLVDGLERELIEEVMRQCGDVQIKAADRLGINRNTLHKKLEQYRVDDARAAAALTPTEQTANGTPEPAAESA</sequence>
<dbReference type="Pfam" id="PF00158">
    <property type="entry name" value="Sigma54_activat"/>
    <property type="match status" value="1"/>
</dbReference>
<proteinExistence type="predicted"/>
<dbReference type="FunFam" id="3.40.50.300:FF:000006">
    <property type="entry name" value="DNA-binding transcriptional regulator NtrC"/>
    <property type="match status" value="1"/>
</dbReference>
<dbReference type="PANTHER" id="PTHR32071">
    <property type="entry name" value="TRANSCRIPTIONAL REGULATORY PROTEIN"/>
    <property type="match status" value="1"/>
</dbReference>